<keyword evidence="5" id="KW-0539">Nucleus</keyword>
<evidence type="ECO:0000256" key="2">
    <source>
        <dbReference type="ARBA" id="ARBA00022723"/>
    </source>
</evidence>
<sequence length="390" mass="43627">MGLNLQEDLSKILDSFQYTQPTDMDHALAKLVKDPMTSEQIHSMYSTMAFKSMPEAKRVKNFSWRLSSLSSAKHMTKVSKRAADQKKQALKKKVVDQVVGRLEGESEKKNNSKVLDTNMEEFDYVAHIRRISQDEYYQQPQVSIPAVQASFASSFSKTQSATSRLSSSLSNIKLLEQQRQRPHDQRDKTISCSNCSTTSTPLWRRSSNGEVLCNACGLFYKLHGVIRPVSNKQTLANQKLQQLQQHQAQQQSQQPQSNIFSSNALSPYTNSTVATPYSKASTNTPHQSHCMTVTSSELSSSLPGLMGNNKSHSVSSVSEPDIAMDDFLDFNGAVSLDLDMGPLLTDPSNQPWNLNLKSPSTSGTQMPRHDLDTTNIEGTKDNYDWLKMEF</sequence>
<comment type="subcellular location">
    <subcellularLocation>
        <location evidence="1">Nucleus</location>
    </subcellularLocation>
</comment>
<dbReference type="RefSeq" id="XP_020068813.1">
    <property type="nucleotide sequence ID" value="XM_020213826.1"/>
</dbReference>
<dbReference type="PRINTS" id="PR00619">
    <property type="entry name" value="GATAZNFINGER"/>
</dbReference>
<dbReference type="GO" id="GO:0008270">
    <property type="term" value="F:zinc ion binding"/>
    <property type="evidence" value="ECO:0007669"/>
    <property type="project" value="UniProtKB-KW"/>
</dbReference>
<dbReference type="CDD" id="cd00202">
    <property type="entry name" value="ZnF_GATA"/>
    <property type="match status" value="1"/>
</dbReference>
<dbReference type="InterPro" id="IPR013088">
    <property type="entry name" value="Znf_NHR/GATA"/>
</dbReference>
<dbReference type="Pfam" id="PF00320">
    <property type="entry name" value="GATA"/>
    <property type="match status" value="1"/>
</dbReference>
<evidence type="ECO:0000256" key="4">
    <source>
        <dbReference type="ARBA" id="ARBA00022833"/>
    </source>
</evidence>
<dbReference type="GO" id="GO:0000981">
    <property type="term" value="F:DNA-binding transcription factor activity, RNA polymerase II-specific"/>
    <property type="evidence" value="ECO:0007669"/>
    <property type="project" value="TreeGrafter"/>
</dbReference>
<evidence type="ECO:0000256" key="6">
    <source>
        <dbReference type="PROSITE-ProRule" id="PRU00094"/>
    </source>
</evidence>
<dbReference type="GO" id="GO:0000978">
    <property type="term" value="F:RNA polymerase II cis-regulatory region sequence-specific DNA binding"/>
    <property type="evidence" value="ECO:0007669"/>
    <property type="project" value="TreeGrafter"/>
</dbReference>
<dbReference type="STRING" id="983966.A0A1E4RWY8"/>
<dbReference type="GO" id="GO:0000122">
    <property type="term" value="P:negative regulation of transcription by RNA polymerase II"/>
    <property type="evidence" value="ECO:0007669"/>
    <property type="project" value="TreeGrafter"/>
</dbReference>
<dbReference type="GO" id="GO:0045944">
    <property type="term" value="P:positive regulation of transcription by RNA polymerase II"/>
    <property type="evidence" value="ECO:0007669"/>
    <property type="project" value="TreeGrafter"/>
</dbReference>
<evidence type="ECO:0000256" key="1">
    <source>
        <dbReference type="ARBA" id="ARBA00004123"/>
    </source>
</evidence>
<dbReference type="EMBL" id="KV453938">
    <property type="protein sequence ID" value="ODV71774.1"/>
    <property type="molecule type" value="Genomic_DNA"/>
</dbReference>
<feature type="compositionally biased region" description="Low complexity" evidence="7">
    <location>
        <begin position="246"/>
        <end position="256"/>
    </location>
</feature>
<dbReference type="PROSITE" id="PS50114">
    <property type="entry name" value="GATA_ZN_FINGER_2"/>
    <property type="match status" value="1"/>
</dbReference>
<evidence type="ECO:0000256" key="7">
    <source>
        <dbReference type="SAM" id="MobiDB-lite"/>
    </source>
</evidence>
<evidence type="ECO:0000256" key="3">
    <source>
        <dbReference type="ARBA" id="ARBA00022771"/>
    </source>
</evidence>
<dbReference type="GeneID" id="30988222"/>
<evidence type="ECO:0000259" key="8">
    <source>
        <dbReference type="PROSITE" id="PS50114"/>
    </source>
</evidence>
<gene>
    <name evidence="9" type="ORF">CYBJADRAFT_164076</name>
</gene>
<dbReference type="Proteomes" id="UP000094389">
    <property type="component" value="Unassembled WGS sequence"/>
</dbReference>
<feature type="domain" description="GATA-type" evidence="8">
    <location>
        <begin position="186"/>
        <end position="239"/>
    </location>
</feature>
<evidence type="ECO:0000313" key="10">
    <source>
        <dbReference type="Proteomes" id="UP000094389"/>
    </source>
</evidence>
<protein>
    <recommendedName>
        <fullName evidence="8">GATA-type domain-containing protein</fullName>
    </recommendedName>
</protein>
<accession>A0A1E4RWY8</accession>
<dbReference type="InterPro" id="IPR000679">
    <property type="entry name" value="Znf_GATA"/>
</dbReference>
<dbReference type="OMA" id="DINITHH"/>
<dbReference type="PANTHER" id="PTHR10071:SF281">
    <property type="entry name" value="BOX A-BINDING FACTOR-RELATED"/>
    <property type="match status" value="1"/>
</dbReference>
<name>A0A1E4RWY8_CYBJN</name>
<dbReference type="SMART" id="SM00401">
    <property type="entry name" value="ZnF_GATA"/>
    <property type="match status" value="1"/>
</dbReference>
<organism evidence="9 10">
    <name type="scientific">Cyberlindnera jadinii (strain ATCC 18201 / CBS 1600 / BCRC 20928 / JCM 3617 / NBRC 0987 / NRRL Y-1542)</name>
    <name type="common">Torula yeast</name>
    <name type="synonym">Candida utilis</name>
    <dbReference type="NCBI Taxonomy" id="983966"/>
    <lineage>
        <taxon>Eukaryota</taxon>
        <taxon>Fungi</taxon>
        <taxon>Dikarya</taxon>
        <taxon>Ascomycota</taxon>
        <taxon>Saccharomycotina</taxon>
        <taxon>Saccharomycetes</taxon>
        <taxon>Phaffomycetales</taxon>
        <taxon>Phaffomycetaceae</taxon>
        <taxon>Cyberlindnera</taxon>
    </lineage>
</organism>
<dbReference type="GO" id="GO:0005634">
    <property type="term" value="C:nucleus"/>
    <property type="evidence" value="ECO:0007669"/>
    <property type="project" value="UniProtKB-SubCell"/>
</dbReference>
<dbReference type="AlphaFoldDB" id="A0A1E4RWY8"/>
<dbReference type="InterPro" id="IPR039355">
    <property type="entry name" value="Transcription_factor_GATA"/>
</dbReference>
<keyword evidence="3 6" id="KW-0863">Zinc-finger</keyword>
<keyword evidence="2" id="KW-0479">Metal-binding</keyword>
<proteinExistence type="predicted"/>
<dbReference type="PROSITE" id="PS00344">
    <property type="entry name" value="GATA_ZN_FINGER_1"/>
    <property type="match status" value="1"/>
</dbReference>
<dbReference type="PANTHER" id="PTHR10071">
    <property type="entry name" value="TRANSCRIPTION FACTOR GATA FAMILY MEMBER"/>
    <property type="match status" value="1"/>
</dbReference>
<dbReference type="OrthoDB" id="3981110at2759"/>
<keyword evidence="4" id="KW-0862">Zinc</keyword>
<feature type="region of interest" description="Disordered" evidence="7">
    <location>
        <begin position="246"/>
        <end position="265"/>
    </location>
</feature>
<dbReference type="SUPFAM" id="SSF57716">
    <property type="entry name" value="Glucocorticoid receptor-like (DNA-binding domain)"/>
    <property type="match status" value="1"/>
</dbReference>
<evidence type="ECO:0000313" key="9">
    <source>
        <dbReference type="EMBL" id="ODV71774.1"/>
    </source>
</evidence>
<dbReference type="Gene3D" id="3.30.50.10">
    <property type="entry name" value="Erythroid Transcription Factor GATA-1, subunit A"/>
    <property type="match status" value="1"/>
</dbReference>
<evidence type="ECO:0000256" key="5">
    <source>
        <dbReference type="ARBA" id="ARBA00023242"/>
    </source>
</evidence>
<reference evidence="9 10" key="1">
    <citation type="journal article" date="2016" name="Proc. Natl. Acad. Sci. U.S.A.">
        <title>Comparative genomics of biotechnologically important yeasts.</title>
        <authorList>
            <person name="Riley R."/>
            <person name="Haridas S."/>
            <person name="Wolfe K.H."/>
            <person name="Lopes M.R."/>
            <person name="Hittinger C.T."/>
            <person name="Goeker M."/>
            <person name="Salamov A.A."/>
            <person name="Wisecaver J.H."/>
            <person name="Long T.M."/>
            <person name="Calvey C.H."/>
            <person name="Aerts A.L."/>
            <person name="Barry K.W."/>
            <person name="Choi C."/>
            <person name="Clum A."/>
            <person name="Coughlan A.Y."/>
            <person name="Deshpande S."/>
            <person name="Douglass A.P."/>
            <person name="Hanson S.J."/>
            <person name="Klenk H.-P."/>
            <person name="LaButti K.M."/>
            <person name="Lapidus A."/>
            <person name="Lindquist E.A."/>
            <person name="Lipzen A.M."/>
            <person name="Meier-Kolthoff J.P."/>
            <person name="Ohm R.A."/>
            <person name="Otillar R.P."/>
            <person name="Pangilinan J.L."/>
            <person name="Peng Y."/>
            <person name="Rokas A."/>
            <person name="Rosa C.A."/>
            <person name="Scheuner C."/>
            <person name="Sibirny A.A."/>
            <person name="Slot J.C."/>
            <person name="Stielow J.B."/>
            <person name="Sun H."/>
            <person name="Kurtzman C.P."/>
            <person name="Blackwell M."/>
            <person name="Grigoriev I.V."/>
            <person name="Jeffries T.W."/>
        </authorList>
    </citation>
    <scope>NUCLEOTIDE SEQUENCE [LARGE SCALE GENOMIC DNA]</scope>
    <source>
        <strain evidence="10">ATCC 18201 / CBS 1600 / BCRC 20928 / JCM 3617 / NBRC 0987 / NRRL Y-1542</strain>
    </source>
</reference>
<keyword evidence="10" id="KW-1185">Reference proteome</keyword>